<dbReference type="GO" id="GO:0016780">
    <property type="term" value="F:phosphotransferase activity, for other substituted phosphate groups"/>
    <property type="evidence" value="ECO:0007669"/>
    <property type="project" value="TreeGrafter"/>
</dbReference>
<feature type="transmembrane region" description="Helical" evidence="8">
    <location>
        <begin position="12"/>
        <end position="32"/>
    </location>
</feature>
<keyword evidence="3 10" id="KW-0808">Transferase</keyword>
<comment type="subcellular location">
    <subcellularLocation>
        <location evidence="1">Membrane</location>
        <topology evidence="1">Multi-pass membrane protein</topology>
    </subcellularLocation>
</comment>
<feature type="domain" description="Bacterial sugar transferase" evidence="9">
    <location>
        <begin position="230"/>
        <end position="416"/>
    </location>
</feature>
<gene>
    <name evidence="10" type="ORF">DFR47_1302</name>
</gene>
<evidence type="ECO:0000313" key="11">
    <source>
        <dbReference type="Proteomes" id="UP000252893"/>
    </source>
</evidence>
<dbReference type="PANTHER" id="PTHR30576:SF0">
    <property type="entry name" value="UNDECAPRENYL-PHOSPHATE N-ACETYLGALACTOSAMINYL 1-PHOSPHATE TRANSFERASE-RELATED"/>
    <property type="match status" value="1"/>
</dbReference>
<reference evidence="10 11" key="1">
    <citation type="submission" date="2018-06" db="EMBL/GenBank/DDBJ databases">
        <title>Genomic Encyclopedia of Type Strains, Phase IV (KMG-IV): sequencing the most valuable type-strain genomes for metagenomic binning, comparative biology and taxonomic classification.</title>
        <authorList>
            <person name="Goeker M."/>
        </authorList>
    </citation>
    <scope>NUCLEOTIDE SEQUENCE [LARGE SCALE GENOMIC DNA]</scope>
    <source>
        <strain evidence="10 11">DSM 25619</strain>
    </source>
</reference>
<proteinExistence type="inferred from homology"/>
<evidence type="ECO:0000256" key="2">
    <source>
        <dbReference type="ARBA" id="ARBA00006464"/>
    </source>
</evidence>
<keyword evidence="7" id="KW-0270">Exopolysaccharide synthesis</keyword>
<evidence type="ECO:0000256" key="1">
    <source>
        <dbReference type="ARBA" id="ARBA00004141"/>
    </source>
</evidence>
<feature type="transmembrane region" description="Helical" evidence="8">
    <location>
        <begin position="236"/>
        <end position="256"/>
    </location>
</feature>
<dbReference type="InterPro" id="IPR003362">
    <property type="entry name" value="Bact_transf"/>
</dbReference>
<evidence type="ECO:0000313" key="10">
    <source>
        <dbReference type="EMBL" id="RBO87297.1"/>
    </source>
</evidence>
<dbReference type="Pfam" id="PF02397">
    <property type="entry name" value="Bac_transf"/>
    <property type="match status" value="1"/>
</dbReference>
<evidence type="ECO:0000256" key="7">
    <source>
        <dbReference type="ARBA" id="ARBA00023169"/>
    </source>
</evidence>
<accession>A0A366DB67</accession>
<name>A0A366DB67_9HYPH</name>
<dbReference type="GO" id="GO:0000271">
    <property type="term" value="P:polysaccharide biosynthetic process"/>
    <property type="evidence" value="ECO:0007669"/>
    <property type="project" value="UniProtKB-KW"/>
</dbReference>
<feature type="transmembrane region" description="Helical" evidence="8">
    <location>
        <begin position="103"/>
        <end position="123"/>
    </location>
</feature>
<evidence type="ECO:0000259" key="9">
    <source>
        <dbReference type="Pfam" id="PF02397"/>
    </source>
</evidence>
<keyword evidence="11" id="KW-1185">Reference proteome</keyword>
<evidence type="ECO:0000256" key="3">
    <source>
        <dbReference type="ARBA" id="ARBA00022679"/>
    </source>
</evidence>
<evidence type="ECO:0000256" key="4">
    <source>
        <dbReference type="ARBA" id="ARBA00022692"/>
    </source>
</evidence>
<feature type="transmembrane region" description="Helical" evidence="8">
    <location>
        <begin position="76"/>
        <end position="97"/>
    </location>
</feature>
<dbReference type="OrthoDB" id="9808602at2"/>
<comment type="similarity">
    <text evidence="2">Belongs to the bacterial sugar transferase family.</text>
</comment>
<keyword evidence="4 8" id="KW-0812">Transmembrane</keyword>
<dbReference type="EMBL" id="QNRH01000030">
    <property type="protein sequence ID" value="RBO87297.1"/>
    <property type="molecule type" value="Genomic_DNA"/>
</dbReference>
<dbReference type="GO" id="GO:0016020">
    <property type="term" value="C:membrane"/>
    <property type="evidence" value="ECO:0007669"/>
    <property type="project" value="UniProtKB-SubCell"/>
</dbReference>
<keyword evidence="5 8" id="KW-1133">Transmembrane helix</keyword>
<dbReference type="PANTHER" id="PTHR30576">
    <property type="entry name" value="COLANIC BIOSYNTHESIS UDP-GLUCOSE LIPID CARRIER TRANSFERASE"/>
    <property type="match status" value="1"/>
</dbReference>
<evidence type="ECO:0000256" key="5">
    <source>
        <dbReference type="ARBA" id="ARBA00022989"/>
    </source>
</evidence>
<keyword evidence="6 8" id="KW-0472">Membrane</keyword>
<protein>
    <submittedName>
        <fullName evidence="10">Exopolysaccharide biosynthesis polyprenyl glycosylphosphotransferase</fullName>
    </submittedName>
</protein>
<dbReference type="Proteomes" id="UP000252893">
    <property type="component" value="Unassembled WGS sequence"/>
</dbReference>
<dbReference type="InterPro" id="IPR017475">
    <property type="entry name" value="EPS_sugar_tfrase"/>
</dbReference>
<evidence type="ECO:0000256" key="8">
    <source>
        <dbReference type="SAM" id="Phobius"/>
    </source>
</evidence>
<sequence>MIQSRSGRYFISQMWCQVLGGLLAAVGLPILFRAFYAWDTLETANYQVTIIAAAIAHLGGYAIYKRLDAFPGTTGFSTILPAFLLSYGIVFVGILLFRFEYSRLQAVGSFSISSVWYFGVHIFNGRRKRFHLAIIPGGQTDELTKIKSVLWMPIETPDKNLSNVHGVVADLRTDFSPNWERFITDAVLAGIPVYHVKQVVESLTGRVAIEHLSENTLGSLTPSQLYLPIKRIIDRLIALFVLILGLPLLLLVGLAIRLDTPGPALFRQTRMGYRGVVFTVYKFRTMRVENDQTGSARDKAITRDADPRITRLGRFLRKSRIDELPQVINVLRGEMSWIGPRPEADVLSRWYETELPFYSYRHIVQPGITGWAQVKQGHVASVDEVNEKLYYDFYYIKNFSLWLDIVIVLRTIRIMLTGFGAR</sequence>
<organism evidence="10 11">
    <name type="scientific">Pseudochrobactrum asaccharolyticum</name>
    <dbReference type="NCBI Taxonomy" id="354351"/>
    <lineage>
        <taxon>Bacteria</taxon>
        <taxon>Pseudomonadati</taxon>
        <taxon>Pseudomonadota</taxon>
        <taxon>Alphaproteobacteria</taxon>
        <taxon>Hyphomicrobiales</taxon>
        <taxon>Brucellaceae</taxon>
        <taxon>Pseudochrobactrum</taxon>
    </lineage>
</organism>
<evidence type="ECO:0000256" key="6">
    <source>
        <dbReference type="ARBA" id="ARBA00023136"/>
    </source>
</evidence>
<feature type="transmembrane region" description="Helical" evidence="8">
    <location>
        <begin position="44"/>
        <end position="64"/>
    </location>
</feature>
<comment type="caution">
    <text evidence="10">The sequence shown here is derived from an EMBL/GenBank/DDBJ whole genome shotgun (WGS) entry which is preliminary data.</text>
</comment>
<dbReference type="NCBIfam" id="TIGR03025">
    <property type="entry name" value="EPS_sugtrans"/>
    <property type="match status" value="1"/>
</dbReference>
<dbReference type="AlphaFoldDB" id="A0A366DB67"/>